<dbReference type="PANTHER" id="PTHR34139">
    <property type="entry name" value="UPF0331 PROTEIN MJ0127"/>
    <property type="match status" value="1"/>
</dbReference>
<dbReference type="PANTHER" id="PTHR34139:SF1">
    <property type="entry name" value="RNASE MJ1380-RELATED"/>
    <property type="match status" value="1"/>
</dbReference>
<evidence type="ECO:0000256" key="6">
    <source>
        <dbReference type="ARBA" id="ARBA00024207"/>
    </source>
</evidence>
<protein>
    <submittedName>
        <fullName evidence="7">DUF86 domain-containing protein</fullName>
    </submittedName>
</protein>
<evidence type="ECO:0000256" key="4">
    <source>
        <dbReference type="ARBA" id="ARBA00022741"/>
    </source>
</evidence>
<dbReference type="InterPro" id="IPR037038">
    <property type="entry name" value="HepT-like_sf"/>
</dbReference>
<keyword evidence="2" id="KW-1277">Toxin-antitoxin system</keyword>
<evidence type="ECO:0000256" key="1">
    <source>
        <dbReference type="ARBA" id="ARBA00022553"/>
    </source>
</evidence>
<evidence type="ECO:0000313" key="7">
    <source>
        <dbReference type="EMBL" id="MDJ1169644.1"/>
    </source>
</evidence>
<evidence type="ECO:0000256" key="3">
    <source>
        <dbReference type="ARBA" id="ARBA00022722"/>
    </source>
</evidence>
<evidence type="ECO:0000313" key="8">
    <source>
        <dbReference type="Proteomes" id="UP001235303"/>
    </source>
</evidence>
<dbReference type="InterPro" id="IPR008201">
    <property type="entry name" value="HepT-like"/>
</dbReference>
<keyword evidence="5" id="KW-0378">Hydrolase</keyword>
<proteinExistence type="inferred from homology"/>
<dbReference type="Proteomes" id="UP001235303">
    <property type="component" value="Unassembled WGS sequence"/>
</dbReference>
<dbReference type="EMBL" id="JAQOSP010000063">
    <property type="protein sequence ID" value="MDJ1169644.1"/>
    <property type="molecule type" value="Genomic_DNA"/>
</dbReference>
<keyword evidence="4" id="KW-0547">Nucleotide-binding</keyword>
<dbReference type="Gene3D" id="1.20.120.580">
    <property type="entry name" value="bsu32300-like"/>
    <property type="match status" value="1"/>
</dbReference>
<dbReference type="RefSeq" id="WP_283753401.1">
    <property type="nucleotide sequence ID" value="NZ_JAQOSP010000063.1"/>
</dbReference>
<keyword evidence="1" id="KW-0597">Phosphoprotein</keyword>
<reference evidence="7 8" key="1">
    <citation type="submission" date="2023-01" db="EMBL/GenBank/DDBJ databases">
        <title>Novel diversity within Roseofilum (Cyanobacteria; Desertifilaceae) from marine benthic mats with descriptions of four novel species.</title>
        <authorList>
            <person name="Wang Y."/>
            <person name="Berthold D.E."/>
            <person name="Hu J."/>
            <person name="Lefler F.W."/>
            <person name="Laughinghouse H.D. IV."/>
        </authorList>
    </citation>
    <scope>NUCLEOTIDE SEQUENCE [LARGE SCALE GENOMIC DNA]</scope>
    <source>
        <strain evidence="7 8">BLCC-M154</strain>
    </source>
</reference>
<comment type="caution">
    <text evidence="7">The sequence shown here is derived from an EMBL/GenBank/DDBJ whole genome shotgun (WGS) entry which is preliminary data.</text>
</comment>
<keyword evidence="3" id="KW-0540">Nuclease</keyword>
<name>A0ABT7ARW3_9CYAN</name>
<evidence type="ECO:0000256" key="2">
    <source>
        <dbReference type="ARBA" id="ARBA00022649"/>
    </source>
</evidence>
<evidence type="ECO:0000256" key="5">
    <source>
        <dbReference type="ARBA" id="ARBA00022801"/>
    </source>
</evidence>
<organism evidence="7 8">
    <name type="scientific">Roseofilum acuticapitatum BLCC-M154</name>
    <dbReference type="NCBI Taxonomy" id="3022444"/>
    <lineage>
        <taxon>Bacteria</taxon>
        <taxon>Bacillati</taxon>
        <taxon>Cyanobacteriota</taxon>
        <taxon>Cyanophyceae</taxon>
        <taxon>Desertifilales</taxon>
        <taxon>Desertifilaceae</taxon>
        <taxon>Roseofilum</taxon>
        <taxon>Roseofilum acuticapitatum</taxon>
    </lineage>
</organism>
<dbReference type="Pfam" id="PF01934">
    <property type="entry name" value="HepT-like"/>
    <property type="match status" value="1"/>
</dbReference>
<dbReference type="InterPro" id="IPR051813">
    <property type="entry name" value="HepT_RNase_toxin"/>
</dbReference>
<sequence>MTQRDLTDFLQDILEAIDEIEGFVQGLSLEQFAQNREKVLAVVKLLEIIGEATKKIPEPLRDQYAEIPWRSVSGMRDILVHEYWKVDVQVVWETISDALPLLKSVITQMIRDRR</sequence>
<comment type="similarity">
    <text evidence="6">Belongs to the HepT RNase toxin family.</text>
</comment>
<gene>
    <name evidence="7" type="ORF">PMG71_09420</name>
</gene>
<accession>A0ABT7ARW3</accession>
<keyword evidence="8" id="KW-1185">Reference proteome</keyword>